<keyword evidence="12" id="KW-1185">Reference proteome</keyword>
<dbReference type="GO" id="GO:0016485">
    <property type="term" value="P:protein processing"/>
    <property type="evidence" value="ECO:0007669"/>
    <property type="project" value="TreeGrafter"/>
</dbReference>
<keyword evidence="3" id="KW-0645">Protease</keyword>
<dbReference type="EMBL" id="VJMJ01000036">
    <property type="protein sequence ID" value="KAF0741514.1"/>
    <property type="molecule type" value="Genomic_DNA"/>
</dbReference>
<evidence type="ECO:0000256" key="6">
    <source>
        <dbReference type="ARBA" id="ARBA00022833"/>
    </source>
</evidence>
<dbReference type="AlphaFoldDB" id="A0A6G0XM97"/>
<reference evidence="11 12" key="1">
    <citation type="submission" date="2019-07" db="EMBL/GenBank/DDBJ databases">
        <title>Genomics analysis of Aphanomyces spp. identifies a new class of oomycete effector associated with host adaptation.</title>
        <authorList>
            <person name="Gaulin E."/>
        </authorList>
    </citation>
    <scope>NUCLEOTIDE SEQUENCE [LARGE SCALE GENOMIC DNA]</scope>
    <source>
        <strain evidence="11 12">ATCC 201684</strain>
    </source>
</reference>
<evidence type="ECO:0000256" key="3">
    <source>
        <dbReference type="ARBA" id="ARBA00022670"/>
    </source>
</evidence>
<comment type="caution">
    <text evidence="11">The sequence shown here is derived from an EMBL/GenBank/DDBJ whole genome shotgun (WGS) entry which is preliminary data.</text>
</comment>
<protein>
    <recommendedName>
        <fullName evidence="13">Peptidase M13 C-terminal domain-containing protein</fullName>
    </recommendedName>
</protein>
<dbReference type="Pfam" id="PF05649">
    <property type="entry name" value="Peptidase_M13_N"/>
    <property type="match status" value="1"/>
</dbReference>
<evidence type="ECO:0000313" key="12">
    <source>
        <dbReference type="Proteomes" id="UP000481153"/>
    </source>
</evidence>
<dbReference type="Pfam" id="PF01431">
    <property type="entry name" value="Peptidase_M13"/>
    <property type="match status" value="1"/>
</dbReference>
<name>A0A6G0XM97_9STRA</name>
<accession>A0A6G0XM97</accession>
<evidence type="ECO:0000313" key="11">
    <source>
        <dbReference type="EMBL" id="KAF0741514.1"/>
    </source>
</evidence>
<keyword evidence="8" id="KW-0732">Signal</keyword>
<dbReference type="VEuPathDB" id="FungiDB:AeMF1_000401"/>
<dbReference type="InterPro" id="IPR024079">
    <property type="entry name" value="MetalloPept_cat_dom_sf"/>
</dbReference>
<keyword evidence="7" id="KW-0482">Metalloprotease</keyword>
<keyword evidence="5" id="KW-0378">Hydrolase</keyword>
<evidence type="ECO:0000259" key="9">
    <source>
        <dbReference type="Pfam" id="PF01431"/>
    </source>
</evidence>
<evidence type="ECO:0000256" key="7">
    <source>
        <dbReference type="ARBA" id="ARBA00023049"/>
    </source>
</evidence>
<dbReference type="GO" id="GO:0046872">
    <property type="term" value="F:metal ion binding"/>
    <property type="evidence" value="ECO:0007669"/>
    <property type="project" value="UniProtKB-KW"/>
</dbReference>
<dbReference type="CDD" id="cd08662">
    <property type="entry name" value="M13"/>
    <property type="match status" value="1"/>
</dbReference>
<dbReference type="SUPFAM" id="SSF55486">
    <property type="entry name" value="Metalloproteases ('zincins'), catalytic domain"/>
    <property type="match status" value="1"/>
</dbReference>
<feature type="signal peptide" evidence="8">
    <location>
        <begin position="1"/>
        <end position="17"/>
    </location>
</feature>
<dbReference type="InterPro" id="IPR008753">
    <property type="entry name" value="Peptidase_M13_N"/>
</dbReference>
<evidence type="ECO:0000256" key="4">
    <source>
        <dbReference type="ARBA" id="ARBA00022723"/>
    </source>
</evidence>
<evidence type="ECO:0000256" key="8">
    <source>
        <dbReference type="SAM" id="SignalP"/>
    </source>
</evidence>
<evidence type="ECO:0000256" key="1">
    <source>
        <dbReference type="ARBA" id="ARBA00001947"/>
    </source>
</evidence>
<dbReference type="Gene3D" id="1.10.1380.10">
    <property type="entry name" value="Neutral endopeptidase , domain2"/>
    <property type="match status" value="1"/>
</dbReference>
<keyword evidence="6" id="KW-0862">Zinc</keyword>
<evidence type="ECO:0000256" key="5">
    <source>
        <dbReference type="ARBA" id="ARBA00022801"/>
    </source>
</evidence>
<comment type="similarity">
    <text evidence="2">Belongs to the peptidase M13 family.</text>
</comment>
<dbReference type="PANTHER" id="PTHR11733:SF167">
    <property type="entry name" value="FI17812P1-RELATED"/>
    <property type="match status" value="1"/>
</dbReference>
<comment type="cofactor">
    <cofactor evidence="1">
        <name>Zn(2+)</name>
        <dbReference type="ChEBI" id="CHEBI:29105"/>
    </cofactor>
</comment>
<feature type="domain" description="Peptidase M13 C-terminal" evidence="9">
    <location>
        <begin position="464"/>
        <end position="668"/>
    </location>
</feature>
<dbReference type="PROSITE" id="PS51885">
    <property type="entry name" value="NEPRILYSIN"/>
    <property type="match status" value="1"/>
</dbReference>
<gene>
    <name evidence="11" type="ORF">Ae201684_003199</name>
</gene>
<dbReference type="InterPro" id="IPR000718">
    <property type="entry name" value="Peptidase_M13"/>
</dbReference>
<dbReference type="Proteomes" id="UP000481153">
    <property type="component" value="Unassembled WGS sequence"/>
</dbReference>
<dbReference type="GO" id="GO:0005886">
    <property type="term" value="C:plasma membrane"/>
    <property type="evidence" value="ECO:0007669"/>
    <property type="project" value="TreeGrafter"/>
</dbReference>
<dbReference type="InterPro" id="IPR042089">
    <property type="entry name" value="Peptidase_M13_dom_2"/>
</dbReference>
<evidence type="ECO:0008006" key="13">
    <source>
        <dbReference type="Google" id="ProtNLM"/>
    </source>
</evidence>
<dbReference type="Gene3D" id="3.40.390.10">
    <property type="entry name" value="Collagenase (Catalytic Domain)"/>
    <property type="match status" value="1"/>
</dbReference>
<feature type="chain" id="PRO_5026325801" description="Peptidase M13 C-terminal domain-containing protein" evidence="8">
    <location>
        <begin position="18"/>
        <end position="671"/>
    </location>
</feature>
<evidence type="ECO:0000256" key="2">
    <source>
        <dbReference type="ARBA" id="ARBA00007357"/>
    </source>
</evidence>
<keyword evidence="4" id="KW-0479">Metal-binding</keyword>
<dbReference type="GO" id="GO:0004222">
    <property type="term" value="F:metalloendopeptidase activity"/>
    <property type="evidence" value="ECO:0007669"/>
    <property type="project" value="InterPro"/>
</dbReference>
<organism evidence="11 12">
    <name type="scientific">Aphanomyces euteiches</name>
    <dbReference type="NCBI Taxonomy" id="100861"/>
    <lineage>
        <taxon>Eukaryota</taxon>
        <taxon>Sar</taxon>
        <taxon>Stramenopiles</taxon>
        <taxon>Oomycota</taxon>
        <taxon>Saprolegniomycetes</taxon>
        <taxon>Saprolegniales</taxon>
        <taxon>Verrucalvaceae</taxon>
        <taxon>Aphanomyces</taxon>
    </lineage>
</organism>
<sequence>MVKVFVSLAAVAAAASAGSITDFPTSVSSLLDTTANPCVDFYQYACGGWYKTAVIPADRSYTDTSFSKISAENDAVIAKIFKDNKPKLGDFYNSCTDTATLTSLGITPLKDAIAAINSANSTQEAADVIAELSRSGIPAFSTVSAKADDLDTTTNALFAQQNELPLDLSYYTDATKWSNVEAPYKQYITDVLTLAGLSATDAAAAANVVTKFERQLAGVQLTKVQVMESVTAIYTQYTFAEANAKYPLSVGALLRAYGLNVREGCNSNLDKIAFYDLSYFNKAESLLKSTSVADLKTVILYKLINAAAPNLTPQFHTTNWKFFGQVIGGQKTEPTREKFCASQADAVIGEILGKYYMDEVFTADTATRADDMVKALEASFKTGIETADWLDSVTRTNALTKLSKFQHLLGGPTNPKLYPDVTLDSKSYINNLFKIAQSDNARNIKLIGTKVDKSVWGMTPQTVNAYYDPTVNEIVFPAAILQNPFFDKSFDPAQNFGAMGMVIGHEITHGFDNSGRNYDGDGNLNPWWSSQTAAAFTAKASCIQNQYGNFTVKSETSGKVLGNVNGRLSLGETIADNGGLKTSYRAYKEYLKTHDSIYTTETGEKLFYLAFAQGWCSKNTDARLNRLLTDPHPPGQFRVIGALQNNAQFAKVFNCPANTYMNPDKKCPLWE</sequence>
<evidence type="ECO:0000259" key="10">
    <source>
        <dbReference type="Pfam" id="PF05649"/>
    </source>
</evidence>
<proteinExistence type="inferred from homology"/>
<dbReference type="InterPro" id="IPR018497">
    <property type="entry name" value="Peptidase_M13_C"/>
</dbReference>
<feature type="domain" description="Peptidase M13 N-terminal" evidence="10">
    <location>
        <begin position="37"/>
        <end position="412"/>
    </location>
</feature>
<dbReference type="PANTHER" id="PTHR11733">
    <property type="entry name" value="ZINC METALLOPROTEASE FAMILY M13 NEPRILYSIN-RELATED"/>
    <property type="match status" value="1"/>
</dbReference>
<dbReference type="PRINTS" id="PR00786">
    <property type="entry name" value="NEPRILYSIN"/>
</dbReference>